<name>A0A7X0EY83_9ACTN</name>
<dbReference type="AlphaFoldDB" id="A0A7X0EY83"/>
<sequence length="305" mass="33028">MRLPPHILVVNGIKVRRPVFLLGAPHSGADLLGRALKRSPGFHLTMGRPCVAHVVYAFARKPSIGEGSGAVRVLRDALAESWQVLRGSCGQCAEPCREAGGVTAGGPCVAPGSVTRFGDASPDLLYSAPVLLRAFPDARFVQLIRDGRDVVADMLGDPACLAWFKPAMLSEHTEFPNAFLGVNRDEHVEKWKGMPVAGKCALRWRSAVRLSATLRRDLPEDQLLTVRYEDLVLRPARAVETLAGFLGSRVSKVALYGRGDLGDDPALDGRGGEPGSWRARLRPADLTLVEKVARQELTRLGYLPS</sequence>
<dbReference type="InterPro" id="IPR027417">
    <property type="entry name" value="P-loop_NTPase"/>
</dbReference>
<dbReference type="SUPFAM" id="SSF52540">
    <property type="entry name" value="P-loop containing nucleoside triphosphate hydrolases"/>
    <property type="match status" value="1"/>
</dbReference>
<comment type="caution">
    <text evidence="1">The sequence shown here is derived from an EMBL/GenBank/DDBJ whole genome shotgun (WGS) entry which is preliminary data.</text>
</comment>
<reference evidence="1 2" key="1">
    <citation type="submission" date="2020-08" db="EMBL/GenBank/DDBJ databases">
        <title>Sequencing the genomes of 1000 actinobacteria strains.</title>
        <authorList>
            <person name="Klenk H.-P."/>
        </authorList>
    </citation>
    <scope>NUCLEOTIDE SEQUENCE [LARGE SCALE GENOMIC DNA]</scope>
    <source>
        <strain evidence="1 2">DSM 45913</strain>
    </source>
</reference>
<evidence type="ECO:0000313" key="2">
    <source>
        <dbReference type="Proteomes" id="UP000583800"/>
    </source>
</evidence>
<keyword evidence="2" id="KW-1185">Reference proteome</keyword>
<organism evidence="1 2">
    <name type="scientific">Nonomuraea muscovyensis</name>
    <dbReference type="NCBI Taxonomy" id="1124761"/>
    <lineage>
        <taxon>Bacteria</taxon>
        <taxon>Bacillati</taxon>
        <taxon>Actinomycetota</taxon>
        <taxon>Actinomycetes</taxon>
        <taxon>Streptosporangiales</taxon>
        <taxon>Streptosporangiaceae</taxon>
        <taxon>Nonomuraea</taxon>
    </lineage>
</organism>
<evidence type="ECO:0008006" key="3">
    <source>
        <dbReference type="Google" id="ProtNLM"/>
    </source>
</evidence>
<evidence type="ECO:0000313" key="1">
    <source>
        <dbReference type="EMBL" id="MBB6348408.1"/>
    </source>
</evidence>
<dbReference type="EMBL" id="JACHJB010000002">
    <property type="protein sequence ID" value="MBB6348408.1"/>
    <property type="molecule type" value="Genomic_DNA"/>
</dbReference>
<gene>
    <name evidence="1" type="ORF">FHU36_004953</name>
</gene>
<dbReference type="Gene3D" id="3.40.50.300">
    <property type="entry name" value="P-loop containing nucleotide triphosphate hydrolases"/>
    <property type="match status" value="1"/>
</dbReference>
<dbReference type="Proteomes" id="UP000583800">
    <property type="component" value="Unassembled WGS sequence"/>
</dbReference>
<proteinExistence type="predicted"/>
<accession>A0A7X0EY83</accession>
<dbReference type="Pfam" id="PF13469">
    <property type="entry name" value="Sulfotransfer_3"/>
    <property type="match status" value="2"/>
</dbReference>
<dbReference type="RefSeq" id="WP_185086178.1">
    <property type="nucleotide sequence ID" value="NZ_JACHJB010000002.1"/>
</dbReference>
<protein>
    <recommendedName>
        <fullName evidence="3">Sulfotransferase</fullName>
    </recommendedName>
</protein>